<feature type="transmembrane region" description="Helical" evidence="1">
    <location>
        <begin position="20"/>
        <end position="42"/>
    </location>
</feature>
<dbReference type="PANTHER" id="PTHR42709:SF11">
    <property type="entry name" value="DEDA FAMILY PROTEIN"/>
    <property type="match status" value="1"/>
</dbReference>
<evidence type="ECO:0000256" key="1">
    <source>
        <dbReference type="SAM" id="Phobius"/>
    </source>
</evidence>
<reference evidence="2 3" key="1">
    <citation type="submission" date="2015-07" db="EMBL/GenBank/DDBJ databases">
        <title>Whole genome sequencing of Bosea vaviloviae isolated from cave pool.</title>
        <authorList>
            <person name="Tan N.E.H."/>
            <person name="Lee Y.P."/>
            <person name="Gan H.M."/>
            <person name="Barton H."/>
            <person name="Savka M.A."/>
        </authorList>
    </citation>
    <scope>NUCLEOTIDE SEQUENCE [LARGE SCALE GENOMIC DNA]</scope>
    <source>
        <strain evidence="2 3">SD260</strain>
    </source>
</reference>
<keyword evidence="1" id="KW-0812">Transmembrane</keyword>
<dbReference type="EMBL" id="LGSZ01000059">
    <property type="protein sequence ID" value="KPH77531.1"/>
    <property type="molecule type" value="Genomic_DNA"/>
</dbReference>
<keyword evidence="1" id="KW-0472">Membrane</keyword>
<dbReference type="AlphaFoldDB" id="A0A0N1FE17"/>
<evidence type="ECO:0000313" key="3">
    <source>
        <dbReference type="Proteomes" id="UP000037822"/>
    </source>
</evidence>
<dbReference type="Proteomes" id="UP000037822">
    <property type="component" value="Unassembled WGS sequence"/>
</dbReference>
<dbReference type="InterPro" id="IPR051311">
    <property type="entry name" value="DedA_domain"/>
</dbReference>
<protein>
    <submittedName>
        <fullName evidence="2">Cytochrome B561</fullName>
    </submittedName>
</protein>
<sequence>MLKRAYDWCVSYASHPGAPWLLFALTFVESSFSPLPPLPLLLPMCIARPDRAWFYAGVCSLGAVLGGYLGYAIGALLYDSVGSWLISLYGLQDKAASLIATSQDYWFWVLVTKGLTPIPFKIVTIMSGFLHFDIWKFTIGMVVSRVTFFMMIAVALRFYGDDIRIFIEKHLPMTALALAVVVVGGFFVLPLVL</sequence>
<dbReference type="RefSeq" id="WP_054211267.1">
    <property type="nucleotide sequence ID" value="NZ_LGSZ01000059.1"/>
</dbReference>
<keyword evidence="1" id="KW-1133">Transmembrane helix</keyword>
<proteinExistence type="predicted"/>
<feature type="transmembrane region" description="Helical" evidence="1">
    <location>
        <begin position="54"/>
        <end position="78"/>
    </location>
</feature>
<accession>A0A0N1FE17</accession>
<dbReference type="OrthoDB" id="9810270at2"/>
<dbReference type="PANTHER" id="PTHR42709">
    <property type="entry name" value="ALKALINE PHOSPHATASE LIKE PROTEIN"/>
    <property type="match status" value="1"/>
</dbReference>
<organism evidence="2 3">
    <name type="scientific">Bosea vaviloviae</name>
    <dbReference type="NCBI Taxonomy" id="1526658"/>
    <lineage>
        <taxon>Bacteria</taxon>
        <taxon>Pseudomonadati</taxon>
        <taxon>Pseudomonadota</taxon>
        <taxon>Alphaproteobacteria</taxon>
        <taxon>Hyphomicrobiales</taxon>
        <taxon>Boseaceae</taxon>
        <taxon>Bosea</taxon>
    </lineage>
</organism>
<keyword evidence="3" id="KW-1185">Reference proteome</keyword>
<dbReference type="PATRIC" id="fig|1526658.3.peg.2547"/>
<evidence type="ECO:0000313" key="2">
    <source>
        <dbReference type="EMBL" id="KPH77531.1"/>
    </source>
</evidence>
<gene>
    <name evidence="2" type="ORF">AE618_22350</name>
</gene>
<name>A0A0N1FE17_9HYPH</name>
<comment type="caution">
    <text evidence="2">The sequence shown here is derived from an EMBL/GenBank/DDBJ whole genome shotgun (WGS) entry which is preliminary data.</text>
</comment>
<dbReference type="GO" id="GO:0005886">
    <property type="term" value="C:plasma membrane"/>
    <property type="evidence" value="ECO:0007669"/>
    <property type="project" value="TreeGrafter"/>
</dbReference>
<feature type="transmembrane region" description="Helical" evidence="1">
    <location>
        <begin position="171"/>
        <end position="192"/>
    </location>
</feature>
<feature type="transmembrane region" description="Helical" evidence="1">
    <location>
        <begin position="134"/>
        <end position="159"/>
    </location>
</feature>